<feature type="transmembrane region" description="Helical" evidence="4">
    <location>
        <begin position="232"/>
        <end position="255"/>
    </location>
</feature>
<evidence type="ECO:0000256" key="2">
    <source>
        <dbReference type="ARBA" id="ARBA00022989"/>
    </source>
</evidence>
<sequence>MTSSGDTVPQHSSSPNKGALGLARFLGIAQICSYGTIYYAFPLIVLAMQQELGWSKADVYGALTVGLLLAAGLAYPVGVAIDRGFGRHVLCFCSVIAALLFVAWSYVSNLFVFYVIAAAMGSLQAAILYESAFAVLARRVGPQHSRAGITTITLWAGFASTVFIPLEQFLMDGWGWRASLWVLAGVNLVCAAGYWHWVKPELDAVHASHSVTKAENIARDKSIVHAALRNTVFWLLLIALTVYSMVFSIFTYHMYPMLLDKQIPTGEVVFALSIIGPAQVLGRIIISRFAARVSMRTLGSIMLSLFPFIFAAFIPDSPGFMLVAIVFAAYGLANGVFTIVRAQVVPEMLSKHAYGALNGLITIPTIVARAVGPVIAAWLWAVDQSYDIVLIAQVGAAVLLAMLFWAANIRSRSHPPSL</sequence>
<feature type="transmembrane region" description="Helical" evidence="4">
    <location>
        <begin position="21"/>
        <end position="47"/>
    </location>
</feature>
<feature type="transmembrane region" description="Helical" evidence="4">
    <location>
        <begin position="320"/>
        <end position="340"/>
    </location>
</feature>
<evidence type="ECO:0000313" key="6">
    <source>
        <dbReference type="EMBL" id="MBZ1350844.1"/>
    </source>
</evidence>
<feature type="transmembrane region" description="Helical" evidence="4">
    <location>
        <begin position="113"/>
        <end position="136"/>
    </location>
</feature>
<dbReference type="PROSITE" id="PS50850">
    <property type="entry name" value="MFS"/>
    <property type="match status" value="1"/>
</dbReference>
<dbReference type="InterPro" id="IPR036259">
    <property type="entry name" value="MFS_trans_sf"/>
</dbReference>
<comment type="caution">
    <text evidence="6">The sequence shown here is derived from an EMBL/GenBank/DDBJ whole genome shotgun (WGS) entry which is preliminary data.</text>
</comment>
<gene>
    <name evidence="6" type="ORF">KZZ10_09325</name>
</gene>
<dbReference type="SUPFAM" id="SSF103473">
    <property type="entry name" value="MFS general substrate transporter"/>
    <property type="match status" value="1"/>
</dbReference>
<feature type="transmembrane region" description="Helical" evidence="4">
    <location>
        <begin position="267"/>
        <end position="286"/>
    </location>
</feature>
<dbReference type="RefSeq" id="WP_259661252.1">
    <property type="nucleotide sequence ID" value="NZ_JAHXRI010000007.1"/>
</dbReference>
<proteinExistence type="predicted"/>
<feature type="transmembrane region" description="Helical" evidence="4">
    <location>
        <begin position="178"/>
        <end position="197"/>
    </location>
</feature>
<feature type="transmembrane region" description="Helical" evidence="4">
    <location>
        <begin position="388"/>
        <end position="407"/>
    </location>
</feature>
<dbReference type="EMBL" id="JAHXRI010000007">
    <property type="protein sequence ID" value="MBZ1350844.1"/>
    <property type="molecule type" value="Genomic_DNA"/>
</dbReference>
<evidence type="ECO:0000256" key="3">
    <source>
        <dbReference type="ARBA" id="ARBA00023136"/>
    </source>
</evidence>
<dbReference type="Pfam" id="PF07690">
    <property type="entry name" value="MFS_1"/>
    <property type="match status" value="1"/>
</dbReference>
<evidence type="ECO:0000259" key="5">
    <source>
        <dbReference type="PROSITE" id="PS50850"/>
    </source>
</evidence>
<organism evidence="6 7">
    <name type="scientific">Zwartia hollandica</name>
    <dbReference type="NCBI Taxonomy" id="324606"/>
    <lineage>
        <taxon>Bacteria</taxon>
        <taxon>Pseudomonadati</taxon>
        <taxon>Pseudomonadota</taxon>
        <taxon>Betaproteobacteria</taxon>
        <taxon>Burkholderiales</taxon>
        <taxon>Alcaligenaceae</taxon>
        <taxon>Zwartia</taxon>
    </lineage>
</organism>
<evidence type="ECO:0000256" key="4">
    <source>
        <dbReference type="SAM" id="Phobius"/>
    </source>
</evidence>
<keyword evidence="1 4" id="KW-0812">Transmembrane</keyword>
<protein>
    <submittedName>
        <fullName evidence="6">MFS transporter</fullName>
    </submittedName>
</protein>
<dbReference type="InterPro" id="IPR011701">
    <property type="entry name" value="MFS"/>
</dbReference>
<feature type="transmembrane region" description="Helical" evidence="4">
    <location>
        <begin position="360"/>
        <end position="382"/>
    </location>
</feature>
<dbReference type="AlphaFoldDB" id="A0A953N9R8"/>
<feature type="transmembrane region" description="Helical" evidence="4">
    <location>
        <begin position="89"/>
        <end position="107"/>
    </location>
</feature>
<reference evidence="6" key="1">
    <citation type="submission" date="2021-07" db="EMBL/GenBank/DDBJ databases">
        <title>New genus and species of the family Alcaligenaceae.</title>
        <authorList>
            <person name="Hahn M.W."/>
        </authorList>
    </citation>
    <scope>NUCLEOTIDE SEQUENCE</scope>
    <source>
        <strain evidence="6">LF4-65</strain>
    </source>
</reference>
<dbReference type="Proteomes" id="UP000739565">
    <property type="component" value="Unassembled WGS sequence"/>
</dbReference>
<dbReference type="InterPro" id="IPR020846">
    <property type="entry name" value="MFS_dom"/>
</dbReference>
<dbReference type="PANTHER" id="PTHR11360">
    <property type="entry name" value="MONOCARBOXYLATE TRANSPORTER"/>
    <property type="match status" value="1"/>
</dbReference>
<feature type="transmembrane region" description="Helical" evidence="4">
    <location>
        <begin position="298"/>
        <end position="314"/>
    </location>
</feature>
<feature type="transmembrane region" description="Helical" evidence="4">
    <location>
        <begin position="148"/>
        <end position="166"/>
    </location>
</feature>
<evidence type="ECO:0000313" key="7">
    <source>
        <dbReference type="Proteomes" id="UP000739565"/>
    </source>
</evidence>
<keyword evidence="2 4" id="KW-1133">Transmembrane helix</keyword>
<feature type="transmembrane region" description="Helical" evidence="4">
    <location>
        <begin position="59"/>
        <end position="77"/>
    </location>
</feature>
<name>A0A953N9R8_9BURK</name>
<evidence type="ECO:0000256" key="1">
    <source>
        <dbReference type="ARBA" id="ARBA00022692"/>
    </source>
</evidence>
<keyword evidence="7" id="KW-1185">Reference proteome</keyword>
<dbReference type="GO" id="GO:0022857">
    <property type="term" value="F:transmembrane transporter activity"/>
    <property type="evidence" value="ECO:0007669"/>
    <property type="project" value="InterPro"/>
</dbReference>
<feature type="domain" description="Major facilitator superfamily (MFS) profile" evidence="5">
    <location>
        <begin position="19"/>
        <end position="410"/>
    </location>
</feature>
<keyword evidence="3 4" id="KW-0472">Membrane</keyword>
<dbReference type="InterPro" id="IPR050327">
    <property type="entry name" value="Proton-linked_MCT"/>
</dbReference>
<accession>A0A953N9R8</accession>
<dbReference type="Gene3D" id="1.20.1250.20">
    <property type="entry name" value="MFS general substrate transporter like domains"/>
    <property type="match status" value="1"/>
</dbReference>